<proteinExistence type="predicted"/>
<dbReference type="AlphaFoldDB" id="A0A2Z6QTF8"/>
<accession>A0A2Z6QTF8</accession>
<gene>
    <name evidence="1" type="ORF">RclHR1_15700006</name>
</gene>
<evidence type="ECO:0000313" key="2">
    <source>
        <dbReference type="Proteomes" id="UP000247702"/>
    </source>
</evidence>
<sequence>MACSKIFSGDLPELISEIIQYFRNDFSTLHSCILVNRLWCRLAIPLLWEDPFSMKFPKNYIIEIYLHSLNDEDKTKLNKNGINIDLIPSNTFFNYPNFIKNLNTWKLICSIEKWVAAVRTLTAEEQFTNYFLPETNLPPLYPRFENITSLIYKSLFKMFIDNEVKLHTFEVEIITDKDHDYFNDAFKLILQNPNFICNIKNLKLYLSDTIIYPFYFQYPINDNALIKKHLSQIINLQQNLKKILFSSNNFPMYNSLLKSSNCSNTLNTIIFYSVNFKNMTILCKIFEQLNVLESIHILYCYSLDTDFIQQIINLTKPFKLKSLFLDEVLQIEPLQSLLQKTGNYLENFGFGYGLGLYTSNESKQQLLELIIKYCTNIKFFDLPGFDDQNIYSAFDLIENITQNLCYLSIDFCKLYDFYNYDTKLSSIVLRNLGQILPFKLEYLSLTLMINTNDFEIFLKNSQNNFIKKLLISNKMQGGIEDILPYIKKYIMKKRSVKYLAIMETFFENTTDIIFKNKDLISLKDEVKEFGIHNIKVQNYYDLQIQVCEYIKEID</sequence>
<name>A0A2Z6QTF8_9GLOM</name>
<dbReference type="Proteomes" id="UP000247702">
    <property type="component" value="Unassembled WGS sequence"/>
</dbReference>
<reference evidence="1 2" key="1">
    <citation type="submission" date="2017-11" db="EMBL/GenBank/DDBJ databases">
        <title>The genome of Rhizophagus clarus HR1 reveals common genetic basis of auxotrophy among arbuscular mycorrhizal fungi.</title>
        <authorList>
            <person name="Kobayashi Y."/>
        </authorList>
    </citation>
    <scope>NUCLEOTIDE SEQUENCE [LARGE SCALE GENOMIC DNA]</scope>
    <source>
        <strain evidence="1 2">HR1</strain>
    </source>
</reference>
<dbReference type="EMBL" id="BEXD01000636">
    <property type="protein sequence ID" value="GBB89059.1"/>
    <property type="molecule type" value="Genomic_DNA"/>
</dbReference>
<keyword evidence="2" id="KW-1185">Reference proteome</keyword>
<comment type="caution">
    <text evidence="1">The sequence shown here is derived from an EMBL/GenBank/DDBJ whole genome shotgun (WGS) entry which is preliminary data.</text>
</comment>
<protein>
    <recommendedName>
        <fullName evidence="3">F-box domain-containing protein</fullName>
    </recommendedName>
</protein>
<organism evidence="1 2">
    <name type="scientific">Rhizophagus clarus</name>
    <dbReference type="NCBI Taxonomy" id="94130"/>
    <lineage>
        <taxon>Eukaryota</taxon>
        <taxon>Fungi</taxon>
        <taxon>Fungi incertae sedis</taxon>
        <taxon>Mucoromycota</taxon>
        <taxon>Glomeromycotina</taxon>
        <taxon>Glomeromycetes</taxon>
        <taxon>Glomerales</taxon>
        <taxon>Glomeraceae</taxon>
        <taxon>Rhizophagus</taxon>
    </lineage>
</organism>
<evidence type="ECO:0000313" key="1">
    <source>
        <dbReference type="EMBL" id="GBB89059.1"/>
    </source>
</evidence>
<evidence type="ECO:0008006" key="3">
    <source>
        <dbReference type="Google" id="ProtNLM"/>
    </source>
</evidence>
<dbReference type="STRING" id="94130.A0A2Z6QTF8"/>